<comment type="caution">
    <text evidence="1">The sequence shown here is derived from an EMBL/GenBank/DDBJ whole genome shotgun (WGS) entry which is preliminary data.</text>
</comment>
<name>A0ACC2NCI8_9HYME</name>
<gene>
    <name evidence="1" type="ORF">QAD02_000134</name>
</gene>
<evidence type="ECO:0000313" key="1">
    <source>
        <dbReference type="EMBL" id="KAJ8668875.1"/>
    </source>
</evidence>
<protein>
    <submittedName>
        <fullName evidence="1">Uncharacterized protein</fullName>
    </submittedName>
</protein>
<dbReference type="Proteomes" id="UP001239111">
    <property type="component" value="Chromosome 3"/>
</dbReference>
<accession>A0ACC2NCI8</accession>
<evidence type="ECO:0000313" key="2">
    <source>
        <dbReference type="Proteomes" id="UP001239111"/>
    </source>
</evidence>
<reference evidence="1" key="1">
    <citation type="submission" date="2023-04" db="EMBL/GenBank/DDBJ databases">
        <title>A chromosome-level genome assembly of the parasitoid wasp Eretmocerus hayati.</title>
        <authorList>
            <person name="Zhong Y."/>
            <person name="Liu S."/>
            <person name="Liu Y."/>
        </authorList>
    </citation>
    <scope>NUCLEOTIDE SEQUENCE</scope>
    <source>
        <strain evidence="1">ZJU_SS_LIU_2023</strain>
    </source>
</reference>
<dbReference type="EMBL" id="CM056743">
    <property type="protein sequence ID" value="KAJ8668875.1"/>
    <property type="molecule type" value="Genomic_DNA"/>
</dbReference>
<keyword evidence="2" id="KW-1185">Reference proteome</keyword>
<organism evidence="1 2">
    <name type="scientific">Eretmocerus hayati</name>
    <dbReference type="NCBI Taxonomy" id="131215"/>
    <lineage>
        <taxon>Eukaryota</taxon>
        <taxon>Metazoa</taxon>
        <taxon>Ecdysozoa</taxon>
        <taxon>Arthropoda</taxon>
        <taxon>Hexapoda</taxon>
        <taxon>Insecta</taxon>
        <taxon>Pterygota</taxon>
        <taxon>Neoptera</taxon>
        <taxon>Endopterygota</taxon>
        <taxon>Hymenoptera</taxon>
        <taxon>Apocrita</taxon>
        <taxon>Proctotrupomorpha</taxon>
        <taxon>Chalcidoidea</taxon>
        <taxon>Aphelinidae</taxon>
        <taxon>Aphelininae</taxon>
        <taxon>Eretmocerus</taxon>
    </lineage>
</organism>
<proteinExistence type="predicted"/>
<sequence length="345" mass="39683">MSMLSANHHTDGKIKLIEKNCFSLIWEIQEYDESDEETGMYVSPKFTTGKNNENIWMLYLTTTEGQNDSTKGFHPTLEITLDKKSKNSETIISFSFSVMVGNNSSCKSLFFKKQGTLQCTRRVSYDLISVHDIVNDIKKTPTRIQIQFDVLDSSAKEICGTDRIILGEISIDFQYLLESQKYSDLVLIAEGERFLVHKCVLLARCPVLMGLLEASIESENLNDEVDIFYYSKDVIRELLNFIYTGRVHDIVKVASSLIDLAEDYKLVILQEMCYKSLRENLTIENAFDTLVTAHCKKQRDLRFLALGFIAENFSDFPKKMLDEFKESPFRRLLDEILNASKFKPL</sequence>